<sequence length="430" mass="47721">MKPELLEKFNASFDKPTPIQDAVWQRLTDGDSIFGLAPTGTGKTIAFVLPVLSRIDVNVKRTQVLILSPSQELAMQTTQVAREWSQTIGVSVASLIGGANGRRQADKIKKDKPQIVVGTLGRVLTMVEGGVLKLDNITTVIFDEADAMLTEERHDSLQELSEYLPAKIQLGLFSATSGVDLNYVNETFQQKVHPISVGTDAPVSIKHEFQYVDQRAKAKMLIQLARNKQQALVFFNTISGLVNMQATLRHAHVSVMSIGSNDKRQVQRADALRLFKKGEVALLLVTDVAARGLDIEDLPLVVNAQLPQRKKTYVHRSGRTGRMGKVGRVLNLGNDHDIRDLKRELGDAFELVKADYVLDNSLAKVEKKPSDKNNANQPAAKNIENHLTKQTKQVIQKEKNVEIIAKPQKKKRAKHNKDKGKPNWAKKSGK</sequence>
<evidence type="ECO:0000256" key="5">
    <source>
        <dbReference type="ARBA" id="ARBA00038437"/>
    </source>
</evidence>
<evidence type="ECO:0000256" key="1">
    <source>
        <dbReference type="ARBA" id="ARBA00022741"/>
    </source>
</evidence>
<organism evidence="9 10">
    <name type="scientific">Leuconostoc litchii</name>
    <dbReference type="NCBI Taxonomy" id="1981069"/>
    <lineage>
        <taxon>Bacteria</taxon>
        <taxon>Bacillati</taxon>
        <taxon>Bacillota</taxon>
        <taxon>Bacilli</taxon>
        <taxon>Lactobacillales</taxon>
        <taxon>Lactobacillaceae</taxon>
        <taxon>Leuconostoc</taxon>
    </lineage>
</organism>
<feature type="compositionally biased region" description="Basic residues" evidence="6">
    <location>
        <begin position="407"/>
        <end position="418"/>
    </location>
</feature>
<dbReference type="PROSITE" id="PS51194">
    <property type="entry name" value="HELICASE_CTER"/>
    <property type="match status" value="1"/>
</dbReference>
<keyword evidence="1" id="KW-0547">Nucleotide-binding</keyword>
<gene>
    <name evidence="9" type="ORF">ESZ47_04460</name>
</gene>
<dbReference type="GO" id="GO:0003724">
    <property type="term" value="F:RNA helicase activity"/>
    <property type="evidence" value="ECO:0007669"/>
    <property type="project" value="TreeGrafter"/>
</dbReference>
<dbReference type="Gene3D" id="3.40.50.300">
    <property type="entry name" value="P-loop containing nucleotide triphosphate hydrolases"/>
    <property type="match status" value="2"/>
</dbReference>
<evidence type="ECO:0000256" key="3">
    <source>
        <dbReference type="ARBA" id="ARBA00022806"/>
    </source>
</evidence>
<evidence type="ECO:0000256" key="2">
    <source>
        <dbReference type="ARBA" id="ARBA00022801"/>
    </source>
</evidence>
<dbReference type="GO" id="GO:0003676">
    <property type="term" value="F:nucleic acid binding"/>
    <property type="evidence" value="ECO:0007669"/>
    <property type="project" value="InterPro"/>
</dbReference>
<evidence type="ECO:0000259" key="7">
    <source>
        <dbReference type="PROSITE" id="PS51192"/>
    </source>
</evidence>
<dbReference type="GO" id="GO:0005829">
    <property type="term" value="C:cytosol"/>
    <property type="evidence" value="ECO:0007669"/>
    <property type="project" value="TreeGrafter"/>
</dbReference>
<feature type="domain" description="Helicase ATP-binding" evidence="7">
    <location>
        <begin position="24"/>
        <end position="195"/>
    </location>
</feature>
<dbReference type="Pfam" id="PF00271">
    <property type="entry name" value="Helicase_C"/>
    <property type="match status" value="1"/>
</dbReference>
<comment type="caution">
    <text evidence="9">The sequence shown here is derived from an EMBL/GenBank/DDBJ whole genome shotgun (WGS) entry which is preliminary data.</text>
</comment>
<protein>
    <submittedName>
        <fullName evidence="9">DEAD/DEAH box helicase</fullName>
    </submittedName>
</protein>
<dbReference type="EMBL" id="SDGY01000001">
    <property type="protein sequence ID" value="TYC47396.1"/>
    <property type="molecule type" value="Genomic_DNA"/>
</dbReference>
<reference evidence="9 10" key="1">
    <citation type="submission" date="2019-01" db="EMBL/GenBank/DDBJ databases">
        <title>Leuconostoc litchii sp. nov., a novel lactic acid bacterium isolated from lychee.</title>
        <authorList>
            <person name="Wang L.-T."/>
        </authorList>
    </citation>
    <scope>NUCLEOTIDE SEQUENCE [LARGE SCALE GENOMIC DNA]</scope>
    <source>
        <strain evidence="9 10">MB7</strain>
    </source>
</reference>
<dbReference type="CDD" id="cd00268">
    <property type="entry name" value="DEADc"/>
    <property type="match status" value="1"/>
</dbReference>
<evidence type="ECO:0000313" key="9">
    <source>
        <dbReference type="EMBL" id="TYC47396.1"/>
    </source>
</evidence>
<name>A0A6P2CNE8_9LACO</name>
<keyword evidence="2" id="KW-0378">Hydrolase</keyword>
<dbReference type="OrthoDB" id="9805696at2"/>
<dbReference type="InterPro" id="IPR001650">
    <property type="entry name" value="Helicase_C-like"/>
</dbReference>
<dbReference type="GO" id="GO:0016787">
    <property type="term" value="F:hydrolase activity"/>
    <property type="evidence" value="ECO:0007669"/>
    <property type="project" value="UniProtKB-KW"/>
</dbReference>
<feature type="region of interest" description="Disordered" evidence="6">
    <location>
        <begin position="387"/>
        <end position="430"/>
    </location>
</feature>
<dbReference type="GO" id="GO:0005524">
    <property type="term" value="F:ATP binding"/>
    <property type="evidence" value="ECO:0007669"/>
    <property type="project" value="UniProtKB-KW"/>
</dbReference>
<dbReference type="InterPro" id="IPR011545">
    <property type="entry name" value="DEAD/DEAH_box_helicase_dom"/>
</dbReference>
<dbReference type="InterPro" id="IPR050079">
    <property type="entry name" value="DEAD_box_RNA_helicase"/>
</dbReference>
<keyword evidence="3 9" id="KW-0347">Helicase</keyword>
<dbReference type="InterPro" id="IPR014001">
    <property type="entry name" value="Helicase_ATP-bd"/>
</dbReference>
<dbReference type="PROSITE" id="PS51192">
    <property type="entry name" value="HELICASE_ATP_BIND_1"/>
    <property type="match status" value="1"/>
</dbReference>
<evidence type="ECO:0000313" key="10">
    <source>
        <dbReference type="Proteomes" id="UP000442244"/>
    </source>
</evidence>
<dbReference type="InterPro" id="IPR044742">
    <property type="entry name" value="DEAD/DEAH_RhlB"/>
</dbReference>
<dbReference type="SMART" id="SM00490">
    <property type="entry name" value="HELICc"/>
    <property type="match status" value="1"/>
</dbReference>
<evidence type="ECO:0000256" key="6">
    <source>
        <dbReference type="SAM" id="MobiDB-lite"/>
    </source>
</evidence>
<dbReference type="AlphaFoldDB" id="A0A6P2CNE8"/>
<evidence type="ECO:0000259" key="8">
    <source>
        <dbReference type="PROSITE" id="PS51194"/>
    </source>
</evidence>
<comment type="similarity">
    <text evidence="5">Belongs to the DEAD box helicase family.</text>
</comment>
<dbReference type="CDD" id="cd18787">
    <property type="entry name" value="SF2_C_DEAD"/>
    <property type="match status" value="1"/>
</dbReference>
<feature type="domain" description="Helicase C-terminal" evidence="8">
    <location>
        <begin position="220"/>
        <end position="366"/>
    </location>
</feature>
<dbReference type="PANTHER" id="PTHR47959:SF13">
    <property type="entry name" value="ATP-DEPENDENT RNA HELICASE RHLE"/>
    <property type="match status" value="1"/>
</dbReference>
<dbReference type="SUPFAM" id="SSF52540">
    <property type="entry name" value="P-loop containing nucleoside triphosphate hydrolases"/>
    <property type="match status" value="1"/>
</dbReference>
<dbReference type="PANTHER" id="PTHR47959">
    <property type="entry name" value="ATP-DEPENDENT RNA HELICASE RHLE-RELATED"/>
    <property type="match status" value="1"/>
</dbReference>
<evidence type="ECO:0000256" key="4">
    <source>
        <dbReference type="ARBA" id="ARBA00022840"/>
    </source>
</evidence>
<dbReference type="RefSeq" id="WP_148605124.1">
    <property type="nucleotide sequence ID" value="NZ_SDGY01000001.1"/>
</dbReference>
<keyword evidence="10" id="KW-1185">Reference proteome</keyword>
<keyword evidence="4" id="KW-0067">ATP-binding</keyword>
<dbReference type="SMART" id="SM00487">
    <property type="entry name" value="DEXDc"/>
    <property type="match status" value="1"/>
</dbReference>
<proteinExistence type="inferred from homology"/>
<dbReference type="InterPro" id="IPR027417">
    <property type="entry name" value="P-loop_NTPase"/>
</dbReference>
<accession>A0A6P2CNE8</accession>
<dbReference type="Pfam" id="PF00270">
    <property type="entry name" value="DEAD"/>
    <property type="match status" value="1"/>
</dbReference>
<dbReference type="Proteomes" id="UP000442244">
    <property type="component" value="Unassembled WGS sequence"/>
</dbReference>